<evidence type="ECO:0000256" key="3">
    <source>
        <dbReference type="SAM" id="SignalP"/>
    </source>
</evidence>
<evidence type="ECO:0000256" key="2">
    <source>
        <dbReference type="SAM" id="MobiDB-lite"/>
    </source>
</evidence>
<dbReference type="Pfam" id="PF01510">
    <property type="entry name" value="Amidase_2"/>
    <property type="match status" value="1"/>
</dbReference>
<protein>
    <recommendedName>
        <fullName evidence="8">N-acetylmuramoyl-L-alanine amidase</fullName>
    </recommendedName>
</protein>
<evidence type="ECO:0008006" key="8">
    <source>
        <dbReference type="Google" id="ProtNLM"/>
    </source>
</evidence>
<feature type="region of interest" description="Disordered" evidence="2">
    <location>
        <begin position="23"/>
        <end position="52"/>
    </location>
</feature>
<keyword evidence="7" id="KW-1185">Reference proteome</keyword>
<dbReference type="InterPro" id="IPR002502">
    <property type="entry name" value="Amidase_domain"/>
</dbReference>
<evidence type="ECO:0000313" key="7">
    <source>
        <dbReference type="Proteomes" id="UP000642819"/>
    </source>
</evidence>
<dbReference type="RefSeq" id="WP_189350081.1">
    <property type="nucleotide sequence ID" value="NZ_BMXK01000008.1"/>
</dbReference>
<dbReference type="InterPro" id="IPR015510">
    <property type="entry name" value="PGRP"/>
</dbReference>
<dbReference type="InterPro" id="IPR006619">
    <property type="entry name" value="PGRP_domain_met/bac"/>
</dbReference>
<evidence type="ECO:0000313" key="6">
    <source>
        <dbReference type="EMBL" id="GHD08278.1"/>
    </source>
</evidence>
<comment type="caution">
    <text evidence="6">The sequence shown here is derived from an EMBL/GenBank/DDBJ whole genome shotgun (WGS) entry which is preliminary data.</text>
</comment>
<feature type="domain" description="N-acetylmuramoyl-L-alanine amidase" evidence="4">
    <location>
        <begin position="194"/>
        <end position="356"/>
    </location>
</feature>
<reference evidence="7" key="1">
    <citation type="journal article" date="2019" name="Int. J. Syst. Evol. Microbiol.">
        <title>The Global Catalogue of Microorganisms (GCM) 10K type strain sequencing project: providing services to taxonomists for standard genome sequencing and annotation.</title>
        <authorList>
            <consortium name="The Broad Institute Genomics Platform"/>
            <consortium name="The Broad Institute Genome Sequencing Center for Infectious Disease"/>
            <person name="Wu L."/>
            <person name="Ma J."/>
        </authorList>
    </citation>
    <scope>NUCLEOTIDE SEQUENCE [LARGE SCALE GENOMIC DNA]</scope>
    <source>
        <strain evidence="7">KCTC 19466</strain>
    </source>
</reference>
<dbReference type="PANTHER" id="PTHR11022">
    <property type="entry name" value="PEPTIDOGLYCAN RECOGNITION PROTEIN"/>
    <property type="match status" value="1"/>
</dbReference>
<accession>A0ABQ3GI48</accession>
<evidence type="ECO:0000256" key="1">
    <source>
        <dbReference type="ARBA" id="ARBA00007553"/>
    </source>
</evidence>
<dbReference type="PANTHER" id="PTHR11022:SF41">
    <property type="entry name" value="PEPTIDOGLYCAN-RECOGNITION PROTEIN LC-RELATED"/>
    <property type="match status" value="1"/>
</dbReference>
<feature type="signal peptide" evidence="3">
    <location>
        <begin position="1"/>
        <end position="27"/>
    </location>
</feature>
<dbReference type="Gene3D" id="3.40.80.10">
    <property type="entry name" value="Peptidoglycan recognition protein-like"/>
    <property type="match status" value="1"/>
</dbReference>
<dbReference type="SMART" id="SM00644">
    <property type="entry name" value="Ami_2"/>
    <property type="match status" value="1"/>
</dbReference>
<sequence>MRPSPRTLAVGLATLVLVAAGSSPVHADEPAAPTASTTEGPGIPEGPGNPAAELDELSAVQEADVVSIDASPSAPVVVSISWEGPEPHAQYRVLTGESWGDWAEVPSDSHDGPDDEAHGAEIYDPLAIVNAEEIQIRPTAPDANTESLTVEAYASEVTDVDRQVTQAGIAKMQSSTSNSVLQQVIPRESWGARAPVCDLGNADQKHATIIHHTAGSNAYEAWQVPSILRGIQNFHIAKNPTWCDIGYHMLVDKFGNIYEGRGGGVTKARIATHAAGWNSDTFGVSVLGDYRYAKPTWSVRNSLTRIVAWQAKYWGYDPAGKVTLTAGGGGRYPAGQRVTINRVIGHRDVGYTTCPGDNIYTYLTQFRSDAGAYMKYEEARRTVSDTRLSGDTRYTTSVEAAQRSHPNGAKKVYIATGENYADALVAAPAAAHRGAALLLTKSASVPSEVLAEVRRLNPSSAVIVGGTGAVSRKAAAQIDEIVPTVVRHSGADRYETATAVIRGAFPSANRAYAVTGGSYPDALSAAAVAGSEGAPVILVRGSSGSAGETNLRTLRSLGVSKVVVVGGPAIVSRAVADSLREFSPYRVYGADRYATNHKLNAGLVSGASEAYFATGYSFPDAISGAAVAGTRDAPLYLAKRNCIAQQARADILDSSVSRLTLLGGSAIVHDSVGDLEPCF</sequence>
<proteinExistence type="inferred from homology"/>
<dbReference type="Pfam" id="PF04122">
    <property type="entry name" value="CW_binding_2"/>
    <property type="match status" value="3"/>
</dbReference>
<evidence type="ECO:0000259" key="4">
    <source>
        <dbReference type="SMART" id="SM00644"/>
    </source>
</evidence>
<dbReference type="Proteomes" id="UP000642819">
    <property type="component" value="Unassembled WGS sequence"/>
</dbReference>
<name>A0ABQ3GI48_9MICC</name>
<dbReference type="SUPFAM" id="SSF55846">
    <property type="entry name" value="N-acetylmuramoyl-L-alanine amidase-like"/>
    <property type="match status" value="1"/>
</dbReference>
<feature type="compositionally biased region" description="Low complexity" evidence="2">
    <location>
        <begin position="39"/>
        <end position="52"/>
    </location>
</feature>
<dbReference type="InterPro" id="IPR007253">
    <property type="entry name" value="Cell_wall-bd_2"/>
</dbReference>
<organism evidence="6 7">
    <name type="scientific">Zhihengliuella salsuginis</name>
    <dbReference type="NCBI Taxonomy" id="578222"/>
    <lineage>
        <taxon>Bacteria</taxon>
        <taxon>Bacillati</taxon>
        <taxon>Actinomycetota</taxon>
        <taxon>Actinomycetes</taxon>
        <taxon>Micrococcales</taxon>
        <taxon>Micrococcaceae</taxon>
        <taxon>Zhihengliuella</taxon>
    </lineage>
</organism>
<keyword evidence="3" id="KW-0732">Signal</keyword>
<feature type="domain" description="Peptidoglycan recognition protein family" evidence="5">
    <location>
        <begin position="182"/>
        <end position="329"/>
    </location>
</feature>
<dbReference type="CDD" id="cd06583">
    <property type="entry name" value="PGRP"/>
    <property type="match status" value="1"/>
</dbReference>
<feature type="chain" id="PRO_5045944668" description="N-acetylmuramoyl-L-alanine amidase" evidence="3">
    <location>
        <begin position="28"/>
        <end position="679"/>
    </location>
</feature>
<dbReference type="Gene3D" id="3.40.50.12090">
    <property type="match status" value="2"/>
</dbReference>
<gene>
    <name evidence="6" type="ORF">GCM10008096_19770</name>
</gene>
<dbReference type="SMART" id="SM00701">
    <property type="entry name" value="PGRP"/>
    <property type="match status" value="1"/>
</dbReference>
<comment type="similarity">
    <text evidence="1">Belongs to the N-acetylmuramoyl-L-alanine amidase 2 family.</text>
</comment>
<evidence type="ECO:0000259" key="5">
    <source>
        <dbReference type="SMART" id="SM00701"/>
    </source>
</evidence>
<dbReference type="EMBL" id="BMXK01000008">
    <property type="protein sequence ID" value="GHD08278.1"/>
    <property type="molecule type" value="Genomic_DNA"/>
</dbReference>
<dbReference type="InterPro" id="IPR036505">
    <property type="entry name" value="Amidase/PGRP_sf"/>
</dbReference>